<dbReference type="InterPro" id="IPR003661">
    <property type="entry name" value="HisK_dim/P_dom"/>
</dbReference>
<evidence type="ECO:0000256" key="4">
    <source>
        <dbReference type="ARBA" id="ARBA00012438"/>
    </source>
</evidence>
<dbReference type="SMART" id="SM00388">
    <property type="entry name" value="HisKA"/>
    <property type="match status" value="1"/>
</dbReference>
<dbReference type="InterPro" id="IPR004358">
    <property type="entry name" value="Sig_transdc_His_kin-like_C"/>
</dbReference>
<dbReference type="Pfam" id="PF08448">
    <property type="entry name" value="PAS_4"/>
    <property type="match status" value="1"/>
</dbReference>
<evidence type="ECO:0000313" key="14">
    <source>
        <dbReference type="Proteomes" id="UP000287470"/>
    </source>
</evidence>
<evidence type="ECO:0000256" key="6">
    <source>
        <dbReference type="ARBA" id="ARBA00022679"/>
    </source>
</evidence>
<dbReference type="PANTHER" id="PTHR45453">
    <property type="entry name" value="PHOSPHATE REGULON SENSOR PROTEIN PHOR"/>
    <property type="match status" value="1"/>
</dbReference>
<evidence type="ECO:0000256" key="5">
    <source>
        <dbReference type="ARBA" id="ARBA00022553"/>
    </source>
</evidence>
<dbReference type="Pfam" id="PF02518">
    <property type="entry name" value="HATPase_c"/>
    <property type="match status" value="1"/>
</dbReference>
<dbReference type="CDD" id="cd00082">
    <property type="entry name" value="HisKA"/>
    <property type="match status" value="1"/>
</dbReference>
<evidence type="ECO:0000256" key="2">
    <source>
        <dbReference type="ARBA" id="ARBA00001968"/>
    </source>
</evidence>
<evidence type="ECO:0000256" key="8">
    <source>
        <dbReference type="ARBA" id="ARBA00023012"/>
    </source>
</evidence>
<evidence type="ECO:0000256" key="3">
    <source>
        <dbReference type="ARBA" id="ARBA00004236"/>
    </source>
</evidence>
<keyword evidence="14" id="KW-1185">Reference proteome</keyword>
<keyword evidence="6" id="KW-0808">Transferase</keyword>
<evidence type="ECO:0000259" key="12">
    <source>
        <dbReference type="PROSITE" id="PS50109"/>
    </source>
</evidence>
<dbReference type="GO" id="GO:0005886">
    <property type="term" value="C:plasma membrane"/>
    <property type="evidence" value="ECO:0007669"/>
    <property type="project" value="UniProtKB-SubCell"/>
</dbReference>
<dbReference type="GO" id="GO:0004721">
    <property type="term" value="F:phosphoprotein phosphatase activity"/>
    <property type="evidence" value="ECO:0007669"/>
    <property type="project" value="TreeGrafter"/>
</dbReference>
<comment type="cofactor">
    <cofactor evidence="2">
        <name>a divalent metal cation</name>
        <dbReference type="ChEBI" id="CHEBI:60240"/>
    </cofactor>
</comment>
<accession>A0A430FRC2</accession>
<reference evidence="13 14" key="1">
    <citation type="submission" date="2018-09" db="EMBL/GenBank/DDBJ databases">
        <title>Characterization of the phylogenetic diversity of five novel species belonging to the genus Bifidobacterium.</title>
        <authorList>
            <person name="Lugli G.A."/>
            <person name="Duranti S."/>
            <person name="Milani C."/>
        </authorList>
    </citation>
    <scope>NUCLEOTIDE SEQUENCE [LARGE SCALE GENOMIC DNA]</scope>
    <source>
        <strain evidence="13 14">2033B</strain>
    </source>
</reference>
<dbReference type="InterPro" id="IPR050351">
    <property type="entry name" value="BphY/WalK/GraS-like"/>
</dbReference>
<dbReference type="GO" id="GO:0000155">
    <property type="term" value="F:phosphorelay sensor kinase activity"/>
    <property type="evidence" value="ECO:0007669"/>
    <property type="project" value="InterPro"/>
</dbReference>
<sequence length="437" mass="46776">MDWWRVALLVGVALAVVGVIVFHAYELGLDAGERLARSGGRRGGRRGGRASDGPSGDGGSLFDDARSDRPVRALERGLIEAMPEAVIVRRGDGRIVYASDKAADLGVVAGGRVVSSELERITQRFLADRIAREREMALSGRSDAGGPRADGRGVRAGERTVADGRHVRVRVRPLGDDLYVVFLTDVSDRRRFESMRRDFVTNVSHELKTPVGAIALLAETIGDAADDPDAVRYFAGRVAKESERLSALVRRLIDLQKAESMDESVTLAPTSATAVARAAIAENRVQADAHGIAVRLTVGGIDVAAEGDAAPGGDALDEPSDVTVMADREALVMAVKNLVENAIHYSPDHTTVVVVVDRRDDRATIRVIDQGIGIPADKLDRVFERFYRVDPARSRETGGSGLGLSIVRHCVEQCGGTVSVWSHEGSGSTFTIELDAA</sequence>
<dbReference type="SMART" id="SM00387">
    <property type="entry name" value="HATPase_c"/>
    <property type="match status" value="1"/>
</dbReference>
<dbReference type="PRINTS" id="PR00344">
    <property type="entry name" value="BCTRLSENSOR"/>
</dbReference>
<dbReference type="Pfam" id="PF00512">
    <property type="entry name" value="HisKA"/>
    <property type="match status" value="1"/>
</dbReference>
<dbReference type="GO" id="GO:0005509">
    <property type="term" value="F:calcium ion binding"/>
    <property type="evidence" value="ECO:0007669"/>
    <property type="project" value="UniProtKB-ARBA"/>
</dbReference>
<evidence type="ECO:0000256" key="9">
    <source>
        <dbReference type="ARBA" id="ARBA00023136"/>
    </source>
</evidence>
<dbReference type="FunFam" id="3.30.565.10:FF:000006">
    <property type="entry name" value="Sensor histidine kinase WalK"/>
    <property type="match status" value="1"/>
</dbReference>
<dbReference type="PROSITE" id="PS50109">
    <property type="entry name" value="HIS_KIN"/>
    <property type="match status" value="1"/>
</dbReference>
<dbReference type="EMBL" id="QXGK01000012">
    <property type="protein sequence ID" value="RSX55386.1"/>
    <property type="molecule type" value="Genomic_DNA"/>
</dbReference>
<dbReference type="InterPro" id="IPR005467">
    <property type="entry name" value="His_kinase_dom"/>
</dbReference>
<organism evidence="13 14">
    <name type="scientific">Bifidobacterium samirii</name>
    <dbReference type="NCBI Taxonomy" id="2306974"/>
    <lineage>
        <taxon>Bacteria</taxon>
        <taxon>Bacillati</taxon>
        <taxon>Actinomycetota</taxon>
        <taxon>Actinomycetes</taxon>
        <taxon>Bifidobacteriales</taxon>
        <taxon>Bifidobacteriaceae</taxon>
        <taxon>Bifidobacterium</taxon>
    </lineage>
</organism>
<dbReference type="Proteomes" id="UP000287470">
    <property type="component" value="Unassembled WGS sequence"/>
</dbReference>
<feature type="compositionally biased region" description="Basic residues" evidence="11">
    <location>
        <begin position="39"/>
        <end position="48"/>
    </location>
</feature>
<dbReference type="AlphaFoldDB" id="A0A430FRC2"/>
<comment type="subcellular location">
    <subcellularLocation>
        <location evidence="3">Cell membrane</location>
    </subcellularLocation>
</comment>
<evidence type="ECO:0000256" key="7">
    <source>
        <dbReference type="ARBA" id="ARBA00022777"/>
    </source>
</evidence>
<keyword evidence="7 13" id="KW-0418">Kinase</keyword>
<proteinExistence type="predicted"/>
<evidence type="ECO:0000256" key="10">
    <source>
        <dbReference type="ARBA" id="ARBA00039401"/>
    </source>
</evidence>
<dbReference type="OrthoDB" id="9813151at2"/>
<keyword evidence="8" id="KW-0902">Two-component regulatory system</keyword>
<name>A0A430FRC2_9BIFI</name>
<feature type="region of interest" description="Disordered" evidence="11">
    <location>
        <begin position="38"/>
        <end position="65"/>
    </location>
</feature>
<dbReference type="Gene3D" id="1.10.287.130">
    <property type="match status" value="1"/>
</dbReference>
<gene>
    <name evidence="13" type="ORF">D2E24_1290</name>
</gene>
<evidence type="ECO:0000313" key="13">
    <source>
        <dbReference type="EMBL" id="RSX55386.1"/>
    </source>
</evidence>
<dbReference type="InterPro" id="IPR013656">
    <property type="entry name" value="PAS_4"/>
</dbReference>
<evidence type="ECO:0000256" key="11">
    <source>
        <dbReference type="SAM" id="MobiDB-lite"/>
    </source>
</evidence>
<evidence type="ECO:0000256" key="1">
    <source>
        <dbReference type="ARBA" id="ARBA00000085"/>
    </source>
</evidence>
<dbReference type="InterPro" id="IPR003594">
    <property type="entry name" value="HATPase_dom"/>
</dbReference>
<comment type="catalytic activity">
    <reaction evidence="1">
        <text>ATP + protein L-histidine = ADP + protein N-phospho-L-histidine.</text>
        <dbReference type="EC" id="2.7.13.3"/>
    </reaction>
</comment>
<keyword evidence="9" id="KW-0472">Membrane</keyword>
<dbReference type="EC" id="2.7.13.3" evidence="4"/>
<dbReference type="Gene3D" id="3.30.450.20">
    <property type="entry name" value="PAS domain"/>
    <property type="match status" value="1"/>
</dbReference>
<keyword evidence="5" id="KW-0597">Phosphoprotein</keyword>
<dbReference type="SUPFAM" id="SSF47384">
    <property type="entry name" value="Homodimeric domain of signal transducing histidine kinase"/>
    <property type="match status" value="1"/>
</dbReference>
<dbReference type="SUPFAM" id="SSF55874">
    <property type="entry name" value="ATPase domain of HSP90 chaperone/DNA topoisomerase II/histidine kinase"/>
    <property type="match status" value="1"/>
</dbReference>
<dbReference type="InterPro" id="IPR036097">
    <property type="entry name" value="HisK_dim/P_sf"/>
</dbReference>
<dbReference type="CDD" id="cd00075">
    <property type="entry name" value="HATPase"/>
    <property type="match status" value="1"/>
</dbReference>
<dbReference type="PANTHER" id="PTHR45453:SF1">
    <property type="entry name" value="PHOSPHATE REGULON SENSOR PROTEIN PHOR"/>
    <property type="match status" value="1"/>
</dbReference>
<protein>
    <recommendedName>
        <fullName evidence="10">Sensor-like histidine kinase SenX3</fullName>
        <ecNumber evidence="4">2.7.13.3</ecNumber>
    </recommendedName>
</protein>
<dbReference type="GO" id="GO:0016036">
    <property type="term" value="P:cellular response to phosphate starvation"/>
    <property type="evidence" value="ECO:0007669"/>
    <property type="project" value="TreeGrafter"/>
</dbReference>
<dbReference type="FunFam" id="1.10.287.130:FF:000001">
    <property type="entry name" value="Two-component sensor histidine kinase"/>
    <property type="match status" value="1"/>
</dbReference>
<dbReference type="InterPro" id="IPR036890">
    <property type="entry name" value="HATPase_C_sf"/>
</dbReference>
<comment type="caution">
    <text evidence="13">The sequence shown here is derived from an EMBL/GenBank/DDBJ whole genome shotgun (WGS) entry which is preliminary data.</text>
</comment>
<dbReference type="Gene3D" id="3.30.565.10">
    <property type="entry name" value="Histidine kinase-like ATPase, C-terminal domain"/>
    <property type="match status" value="1"/>
</dbReference>
<feature type="domain" description="Histidine kinase" evidence="12">
    <location>
        <begin position="202"/>
        <end position="437"/>
    </location>
</feature>